<gene>
    <name evidence="1" type="ORF">LG52_2636</name>
</gene>
<dbReference type="AlphaFoldDB" id="A0A0D8BV01"/>
<dbReference type="Proteomes" id="UP000032522">
    <property type="component" value="Unassembled WGS sequence"/>
</dbReference>
<comment type="caution">
    <text evidence="1">The sequence shown here is derived from an EMBL/GenBank/DDBJ whole genome shotgun (WGS) entry which is preliminary data.</text>
</comment>
<dbReference type="PATRIC" id="fig|1462.6.peg.2947"/>
<dbReference type="EMBL" id="JYBP01000003">
    <property type="protein sequence ID" value="KJE27960.1"/>
    <property type="molecule type" value="Genomic_DNA"/>
</dbReference>
<dbReference type="OrthoDB" id="2891578at2"/>
<evidence type="ECO:0000313" key="1">
    <source>
        <dbReference type="EMBL" id="KJE27960.1"/>
    </source>
</evidence>
<reference evidence="1 2" key="1">
    <citation type="submission" date="2015-01" db="EMBL/GenBank/DDBJ databases">
        <authorList>
            <person name="Filippidou S."/>
            <person name="Jeanneret N."/>
            <person name="Russel-Delif L."/>
            <person name="Junier T."/>
            <person name="Wunderlin T."/>
            <person name="Molina V."/>
            <person name="Johnson S.L."/>
            <person name="Davenport K.W."/>
            <person name="Chain P.S."/>
            <person name="Dorador C."/>
            <person name="Junier P."/>
        </authorList>
    </citation>
    <scope>NUCLEOTIDE SEQUENCE [LARGE SCALE GENOMIC DNA]</scope>
    <source>
        <strain evidence="1 2">Et7/4</strain>
    </source>
</reference>
<organism evidence="1 2">
    <name type="scientific">Geobacillus kaustophilus</name>
    <dbReference type="NCBI Taxonomy" id="1462"/>
    <lineage>
        <taxon>Bacteria</taxon>
        <taxon>Bacillati</taxon>
        <taxon>Bacillota</taxon>
        <taxon>Bacilli</taxon>
        <taxon>Bacillales</taxon>
        <taxon>Anoxybacillaceae</taxon>
        <taxon>Geobacillus</taxon>
        <taxon>Geobacillus thermoleovorans group</taxon>
    </lineage>
</organism>
<accession>A0A0D8BV01</accession>
<name>A0A0D8BV01_GEOKU</name>
<dbReference type="RefSeq" id="WP_044732270.1">
    <property type="nucleotide sequence ID" value="NZ_JYBP01000003.1"/>
</dbReference>
<evidence type="ECO:0000313" key="2">
    <source>
        <dbReference type="Proteomes" id="UP000032522"/>
    </source>
</evidence>
<sequence>MLVEEAKKRIEYLQEYIQKIESYTPVTMEDEAVYLYVQLESVTKVVQELNKKGYRIGKRKLTTVDVSNIIRSKPKDEMYELAKRLFTKNRKRGSRHWEVKLT</sequence>
<protein>
    <submittedName>
        <fullName evidence="1">Uncharacterized protein</fullName>
    </submittedName>
</protein>
<proteinExistence type="predicted"/>